<feature type="transmembrane region" description="Helical" evidence="1">
    <location>
        <begin position="379"/>
        <end position="400"/>
    </location>
</feature>
<dbReference type="Pfam" id="PF09852">
    <property type="entry name" value="DUF2079"/>
    <property type="match status" value="1"/>
</dbReference>
<evidence type="ECO:0000256" key="1">
    <source>
        <dbReference type="SAM" id="Phobius"/>
    </source>
</evidence>
<gene>
    <name evidence="2" type="ORF">ERS852540_01805</name>
</gene>
<organism evidence="2 3">
    <name type="scientific">[Eubacterium] siraeum</name>
    <dbReference type="NCBI Taxonomy" id="39492"/>
    <lineage>
        <taxon>Bacteria</taxon>
        <taxon>Bacillati</taxon>
        <taxon>Bacillota</taxon>
        <taxon>Clostridia</taxon>
        <taxon>Eubacteriales</taxon>
        <taxon>Oscillospiraceae</taxon>
        <taxon>Oscillospiraceae incertae sedis</taxon>
    </lineage>
</organism>
<feature type="transmembrane region" description="Helical" evidence="1">
    <location>
        <begin position="425"/>
        <end position="443"/>
    </location>
</feature>
<feature type="transmembrane region" description="Helical" evidence="1">
    <location>
        <begin position="139"/>
        <end position="162"/>
    </location>
</feature>
<keyword evidence="1" id="KW-0812">Transmembrane</keyword>
<feature type="transmembrane region" description="Helical" evidence="1">
    <location>
        <begin position="228"/>
        <end position="246"/>
    </location>
</feature>
<feature type="transmembrane region" description="Helical" evidence="1">
    <location>
        <begin position="339"/>
        <end position="359"/>
    </location>
</feature>
<feature type="transmembrane region" description="Helical" evidence="1">
    <location>
        <begin position="252"/>
        <end position="270"/>
    </location>
</feature>
<sequence>MNKFFTRFKASEHGGEYLMRFISAWLCSLILILPLRPISKVFDKEYAGEAPHLLLIIFFAVFYGLLTVLRFIPKLREMKTDCAALLISTAQFTVAYAVVMFREKGTNIDFFLGAVLFIALAVWYTVGKQRIRLPKFTKKCWIAVLALSAVFMLVFTALAMAMRYYKLSTPAFDFGIFAQMFENMKDGLGAVTTVERNYELSHFAVHFSPAYYLMLPFYMLFPHPVTLQILQGIFVTSGIIPVFLIARKYGFSLIHSSLFSAIYALYPAFTGGCSYDIHENCMLPAFLLWLIWAVEREKTVPMLVFALLTLTVKEDAAVYVAVIGLYLILSDRSEKTRALGAVIFGAACVYFFAVCAYLNNSGLGIMEWRYKDYIYRGGALITSLIVTAFTNPGYILSNLFTGEKLTFTVQTLGVLGGIPLVSRKIARYILLIPFVLVNLMPTYPYQHSIYFQYVFGSCVLVIWLFIMNMSELSYNRARCFTVFSLIACAVMFLSTMTGYLNNFYDNDYEAHGAVISYLEQLPDNENESITANTFFIAPLYKQKELYTINDRDVPTDESAPLADIVLLDRTNVKFETNYNYFTSLGMKEVTIEDERVACLVCRLEL</sequence>
<dbReference type="Proteomes" id="UP000095662">
    <property type="component" value="Unassembled WGS sequence"/>
</dbReference>
<dbReference type="AlphaFoldDB" id="A0A174ZNE7"/>
<dbReference type="OrthoDB" id="2210955at2"/>
<feature type="transmembrane region" description="Helical" evidence="1">
    <location>
        <begin position="300"/>
        <end position="327"/>
    </location>
</feature>
<dbReference type="EMBL" id="CZBY01000015">
    <property type="protein sequence ID" value="CUQ88845.1"/>
    <property type="molecule type" value="Genomic_DNA"/>
</dbReference>
<feature type="transmembrane region" description="Helical" evidence="1">
    <location>
        <begin position="277"/>
        <end position="294"/>
    </location>
</feature>
<feature type="transmembrane region" description="Helical" evidence="1">
    <location>
        <begin position="449"/>
        <end position="467"/>
    </location>
</feature>
<reference evidence="2 3" key="1">
    <citation type="submission" date="2015-09" db="EMBL/GenBank/DDBJ databases">
        <authorList>
            <consortium name="Pathogen Informatics"/>
        </authorList>
    </citation>
    <scope>NUCLEOTIDE SEQUENCE [LARGE SCALE GENOMIC DNA]</scope>
    <source>
        <strain evidence="2 3">2789STDY5834928</strain>
    </source>
</reference>
<feature type="transmembrane region" description="Helical" evidence="1">
    <location>
        <begin position="479"/>
        <end position="500"/>
    </location>
</feature>
<dbReference type="STRING" id="39492.ERS852540_01805"/>
<accession>A0A174ZNE7</accession>
<dbReference type="InterPro" id="IPR018650">
    <property type="entry name" value="STSV1_Orf64"/>
</dbReference>
<evidence type="ECO:0000313" key="3">
    <source>
        <dbReference type="Proteomes" id="UP000095662"/>
    </source>
</evidence>
<proteinExistence type="predicted"/>
<name>A0A174ZNE7_9FIRM</name>
<feature type="transmembrane region" description="Helical" evidence="1">
    <location>
        <begin position="84"/>
        <end position="102"/>
    </location>
</feature>
<keyword evidence="1" id="KW-0472">Membrane</keyword>
<keyword evidence="1" id="KW-1133">Transmembrane helix</keyword>
<feature type="transmembrane region" description="Helical" evidence="1">
    <location>
        <begin position="21"/>
        <end position="38"/>
    </location>
</feature>
<protein>
    <submittedName>
        <fullName evidence="2">Predicted membrane protein</fullName>
    </submittedName>
</protein>
<feature type="transmembrane region" description="Helical" evidence="1">
    <location>
        <begin position="108"/>
        <end position="127"/>
    </location>
</feature>
<feature type="transmembrane region" description="Helical" evidence="1">
    <location>
        <begin position="50"/>
        <end position="72"/>
    </location>
</feature>
<evidence type="ECO:0000313" key="2">
    <source>
        <dbReference type="EMBL" id="CUQ88845.1"/>
    </source>
</evidence>